<evidence type="ECO:0000256" key="5">
    <source>
        <dbReference type="ARBA" id="ARBA00012146"/>
    </source>
</evidence>
<evidence type="ECO:0000256" key="2">
    <source>
        <dbReference type="ARBA" id="ARBA00004123"/>
    </source>
</evidence>
<dbReference type="Pfam" id="PF13344">
    <property type="entry name" value="Hydrolase_6"/>
    <property type="match status" value="1"/>
</dbReference>
<dbReference type="EC" id="3.6.1.1" evidence="5"/>
<dbReference type="InterPro" id="IPR006355">
    <property type="entry name" value="LHPP/HDHD2"/>
</dbReference>
<evidence type="ECO:0000256" key="4">
    <source>
        <dbReference type="ARBA" id="ARBA00007958"/>
    </source>
</evidence>
<keyword evidence="6" id="KW-0963">Cytoplasm</keyword>
<comment type="catalytic activity">
    <reaction evidence="13">
        <text>diphosphate + H2O = 2 phosphate + H(+)</text>
        <dbReference type="Rhea" id="RHEA:24576"/>
        <dbReference type="ChEBI" id="CHEBI:15377"/>
        <dbReference type="ChEBI" id="CHEBI:15378"/>
        <dbReference type="ChEBI" id="CHEBI:33019"/>
        <dbReference type="ChEBI" id="CHEBI:43474"/>
        <dbReference type="EC" id="3.6.1.1"/>
    </reaction>
</comment>
<dbReference type="PANTHER" id="PTHR19288:SF44">
    <property type="entry name" value="PHOSPHOLYSINE PHOSPHOHISTIDINE INORGANIC PYROPHOSPHATE PHOSPHATASE"/>
    <property type="match status" value="1"/>
</dbReference>
<comment type="subcellular location">
    <subcellularLocation>
        <location evidence="3">Cytoplasm</location>
    </subcellularLocation>
    <subcellularLocation>
        <location evidence="2">Nucleus</location>
    </subcellularLocation>
</comment>
<keyword evidence="10" id="KW-0539">Nucleus</keyword>
<comment type="similarity">
    <text evidence="4">Belongs to the HAD-like hydrolase superfamily.</text>
</comment>
<evidence type="ECO:0000256" key="11">
    <source>
        <dbReference type="ARBA" id="ARBA00037258"/>
    </source>
</evidence>
<dbReference type="PANTHER" id="PTHR19288">
    <property type="entry name" value="4-NITROPHENYLPHOSPHATASE-RELATED"/>
    <property type="match status" value="1"/>
</dbReference>
<dbReference type="InterPro" id="IPR036412">
    <property type="entry name" value="HAD-like_sf"/>
</dbReference>
<dbReference type="EMBL" id="DS469683">
    <property type="protein sequence ID" value="EDO35915.1"/>
    <property type="molecule type" value="Genomic_DNA"/>
</dbReference>
<dbReference type="InParanoid" id="A7SK19"/>
<dbReference type="SUPFAM" id="SSF56784">
    <property type="entry name" value="HAD-like"/>
    <property type="match status" value="1"/>
</dbReference>
<keyword evidence="15" id="KW-1185">Reference proteome</keyword>
<evidence type="ECO:0000256" key="3">
    <source>
        <dbReference type="ARBA" id="ARBA00004496"/>
    </source>
</evidence>
<dbReference type="GO" id="GO:0005829">
    <property type="term" value="C:cytosol"/>
    <property type="evidence" value="ECO:0000318"/>
    <property type="project" value="GO_Central"/>
</dbReference>
<dbReference type="Proteomes" id="UP000001593">
    <property type="component" value="Unassembled WGS sequence"/>
</dbReference>
<dbReference type="FunFam" id="3.40.50.1000:FF:000051">
    <property type="entry name" value="Phospholysine phosphohistidine inorganic pyrophosphate phosphatase"/>
    <property type="match status" value="1"/>
</dbReference>
<dbReference type="AlphaFoldDB" id="A7SK19"/>
<evidence type="ECO:0000256" key="12">
    <source>
        <dbReference type="ARBA" id="ARBA00039357"/>
    </source>
</evidence>
<evidence type="ECO:0000256" key="10">
    <source>
        <dbReference type="ARBA" id="ARBA00023242"/>
    </source>
</evidence>
<keyword evidence="7" id="KW-0479">Metal-binding</keyword>
<dbReference type="PhylomeDB" id="A7SK19"/>
<accession>A7SK19</accession>
<evidence type="ECO:0000313" key="14">
    <source>
        <dbReference type="EMBL" id="EDO35915.1"/>
    </source>
</evidence>
<organism evidence="14 15">
    <name type="scientific">Nematostella vectensis</name>
    <name type="common">Starlet sea anemone</name>
    <dbReference type="NCBI Taxonomy" id="45351"/>
    <lineage>
        <taxon>Eukaryota</taxon>
        <taxon>Metazoa</taxon>
        <taxon>Cnidaria</taxon>
        <taxon>Anthozoa</taxon>
        <taxon>Hexacorallia</taxon>
        <taxon>Actiniaria</taxon>
        <taxon>Edwardsiidae</taxon>
        <taxon>Nematostella</taxon>
    </lineage>
</organism>
<dbReference type="eggNOG" id="KOG3040">
    <property type="taxonomic scope" value="Eukaryota"/>
</dbReference>
<evidence type="ECO:0000256" key="6">
    <source>
        <dbReference type="ARBA" id="ARBA00022490"/>
    </source>
</evidence>
<dbReference type="OMA" id="EEHIFMP"/>
<dbReference type="Pfam" id="PF13242">
    <property type="entry name" value="Hydrolase_like"/>
    <property type="match status" value="1"/>
</dbReference>
<dbReference type="GO" id="GO:0005634">
    <property type="term" value="C:nucleus"/>
    <property type="evidence" value="ECO:0007669"/>
    <property type="project" value="UniProtKB-SubCell"/>
</dbReference>
<gene>
    <name evidence="14" type="ORF">NEMVEDRAFT_v1g190669</name>
</gene>
<evidence type="ECO:0000313" key="15">
    <source>
        <dbReference type="Proteomes" id="UP000001593"/>
    </source>
</evidence>
<dbReference type="NCBIfam" id="TIGR01458">
    <property type="entry name" value="HAD-SF-IIA-hyp3"/>
    <property type="match status" value="1"/>
</dbReference>
<evidence type="ECO:0000256" key="1">
    <source>
        <dbReference type="ARBA" id="ARBA00001946"/>
    </source>
</evidence>
<protein>
    <recommendedName>
        <fullName evidence="12">Phospholysine phosphohistidine inorganic pyrophosphate phosphatase</fullName>
        <ecNumber evidence="5">3.6.1.1</ecNumber>
    </recommendedName>
</protein>
<sequence length="269" mass="29253">MADAKPKWLERNVSGVLLDISGVLYNSGKEGGEVIPGSVEALERLKAAGFKVRLCTNETQCTREDLVKKLGRFGYKLSVSEMFAPAPAMRAVLQKRDLRPHFLIHAGGRPDFEGLNCDNPNCVVIGDAAESFTYESMNTAFRVLLENHTLFSMGYGKYYRTDGQLVLDVGPFAKALEYACDTKAEIVGKPSALFFTTALEDMGVAVQDAIMIGDDIQNDVGGAQAAGIRGVQVRTGKFRPEDEKHPTVKPDGFVDNLAQAVGLIVKYGK</sequence>
<evidence type="ECO:0000256" key="8">
    <source>
        <dbReference type="ARBA" id="ARBA00022801"/>
    </source>
</evidence>
<dbReference type="Gene3D" id="3.40.50.1000">
    <property type="entry name" value="HAD superfamily/HAD-like"/>
    <property type="match status" value="2"/>
</dbReference>
<dbReference type="NCBIfam" id="TIGR01460">
    <property type="entry name" value="HAD-SF-IIA"/>
    <property type="match status" value="1"/>
</dbReference>
<name>A7SK19_NEMVE</name>
<dbReference type="STRING" id="45351.A7SK19"/>
<keyword evidence="9" id="KW-0460">Magnesium</keyword>
<keyword evidence="8" id="KW-0378">Hydrolase</keyword>
<evidence type="ECO:0000256" key="7">
    <source>
        <dbReference type="ARBA" id="ARBA00022723"/>
    </source>
</evidence>
<evidence type="ECO:0000256" key="9">
    <source>
        <dbReference type="ARBA" id="ARBA00022842"/>
    </source>
</evidence>
<evidence type="ECO:0000256" key="13">
    <source>
        <dbReference type="ARBA" id="ARBA00047820"/>
    </source>
</evidence>
<dbReference type="InterPro" id="IPR023214">
    <property type="entry name" value="HAD_sf"/>
</dbReference>
<dbReference type="CDD" id="cd07509">
    <property type="entry name" value="HAD_PPase"/>
    <property type="match status" value="1"/>
</dbReference>
<dbReference type="GO" id="GO:0005737">
    <property type="term" value="C:cytoplasm"/>
    <property type="evidence" value="ECO:0000318"/>
    <property type="project" value="GO_Central"/>
</dbReference>
<dbReference type="GO" id="GO:0016791">
    <property type="term" value="F:phosphatase activity"/>
    <property type="evidence" value="ECO:0000318"/>
    <property type="project" value="GO_Central"/>
</dbReference>
<dbReference type="GO" id="GO:0046872">
    <property type="term" value="F:metal ion binding"/>
    <property type="evidence" value="ECO:0007669"/>
    <property type="project" value="UniProtKB-KW"/>
</dbReference>
<dbReference type="InterPro" id="IPR006357">
    <property type="entry name" value="HAD-SF_hydro_IIA"/>
</dbReference>
<comment type="function">
    <text evidence="11">Phosphatase that hydrolyzes imidodiphosphate, 3-phosphohistidine and 6-phospholysine. Has broad substrate specificity and can also hydrolyze inorganic diphosphate, but with lower efficiency.</text>
</comment>
<dbReference type="HOGENOM" id="CLU_043473_4_1_1"/>
<reference evidence="14 15" key="1">
    <citation type="journal article" date="2007" name="Science">
        <title>Sea anemone genome reveals ancestral eumetazoan gene repertoire and genomic organization.</title>
        <authorList>
            <person name="Putnam N.H."/>
            <person name="Srivastava M."/>
            <person name="Hellsten U."/>
            <person name="Dirks B."/>
            <person name="Chapman J."/>
            <person name="Salamov A."/>
            <person name="Terry A."/>
            <person name="Shapiro H."/>
            <person name="Lindquist E."/>
            <person name="Kapitonov V.V."/>
            <person name="Jurka J."/>
            <person name="Genikhovich G."/>
            <person name="Grigoriev I.V."/>
            <person name="Lucas S.M."/>
            <person name="Steele R.E."/>
            <person name="Finnerty J.R."/>
            <person name="Technau U."/>
            <person name="Martindale M.Q."/>
            <person name="Rokhsar D.S."/>
        </authorList>
    </citation>
    <scope>NUCLEOTIDE SEQUENCE [LARGE SCALE GENOMIC DNA]</scope>
    <source>
        <strain evidence="15">CH2 X CH6</strain>
    </source>
</reference>
<proteinExistence type="inferred from homology"/>
<dbReference type="GO" id="GO:0004427">
    <property type="term" value="F:inorganic diphosphate phosphatase activity"/>
    <property type="evidence" value="ECO:0000318"/>
    <property type="project" value="GO_Central"/>
</dbReference>
<comment type="cofactor">
    <cofactor evidence="1">
        <name>Mg(2+)</name>
        <dbReference type="ChEBI" id="CHEBI:18420"/>
    </cofactor>
</comment>